<dbReference type="EMBL" id="CP019327">
    <property type="protein sequence ID" value="APX96206.1"/>
    <property type="molecule type" value="Genomic_DNA"/>
</dbReference>
<reference evidence="11 14" key="1">
    <citation type="submission" date="2017-01" db="EMBL/GenBank/DDBJ databases">
        <title>Complete genome sequence of Haloterrigena daqingensis type strain (JX313T).</title>
        <authorList>
            <person name="Shuang W."/>
        </authorList>
    </citation>
    <scope>NUCLEOTIDE SEQUENCE [LARGE SCALE GENOMIC DNA]</scope>
    <source>
        <strain evidence="11 14">JX313</strain>
    </source>
</reference>
<dbReference type="AlphaFoldDB" id="A0A1N7DVR3"/>
<evidence type="ECO:0000313" key="11">
    <source>
        <dbReference type="EMBL" id="APX96206.1"/>
    </source>
</evidence>
<evidence type="ECO:0000256" key="1">
    <source>
        <dbReference type="ARBA" id="ARBA00007874"/>
    </source>
</evidence>
<dbReference type="Pfam" id="PF00111">
    <property type="entry name" value="Fer2"/>
    <property type="match status" value="2"/>
</dbReference>
<gene>
    <name evidence="11" type="ORF">BB347_05970</name>
    <name evidence="12" type="ORF">SAMN05421809_2276</name>
</gene>
<sequence length="290" mass="31638">MSDDGCSGEDGPCENRIELPKNLSVVQRRRLLAAVGSGSSVALAGCVGLFEFGDQPAQRQDDDEEENGDEDEDNGDTEDEDEDEGPFEIAYLLEDDDGGTIEVPEDENLLEAGEAEDWELPYQCREGFCGQCMSRIDGDGSELVEMTNNDVDELDDDAIEDGYVLTCTGEPRGAFELEVGAHVDDEDEGASYEIEYLLEDGESQTVEVPEDENLLEAGEDEGLELPYQCRSGNCGQCTSRVDGDGSELVEMTENNVDELDDETVEDGYILTCTGKPRDEFELSVGDQPDA</sequence>
<evidence type="ECO:0000256" key="2">
    <source>
        <dbReference type="ARBA" id="ARBA00022448"/>
    </source>
</evidence>
<dbReference type="Gene3D" id="3.10.20.30">
    <property type="match status" value="2"/>
</dbReference>
<name>A0A1N7DVR3_9EURY</name>
<dbReference type="RefSeq" id="WP_076581977.1">
    <property type="nucleotide sequence ID" value="NZ_CP019327.1"/>
</dbReference>
<evidence type="ECO:0000256" key="8">
    <source>
        <dbReference type="ARBA" id="ARBA00034078"/>
    </source>
</evidence>
<comment type="cofactor">
    <cofactor evidence="8">
        <name>[2Fe-2S] cluster</name>
        <dbReference type="ChEBI" id="CHEBI:190135"/>
    </cofactor>
</comment>
<dbReference type="PROSITE" id="PS00197">
    <property type="entry name" value="2FE2S_FER_1"/>
    <property type="match status" value="2"/>
</dbReference>
<evidence type="ECO:0000256" key="4">
    <source>
        <dbReference type="ARBA" id="ARBA00022723"/>
    </source>
</evidence>
<keyword evidence="7" id="KW-0411">Iron-sulfur</keyword>
<evidence type="ECO:0000313" key="14">
    <source>
        <dbReference type="Proteomes" id="UP000187321"/>
    </source>
</evidence>
<dbReference type="PANTHER" id="PTHR43112:SF3">
    <property type="entry name" value="FERREDOXIN-2, CHLOROPLASTIC"/>
    <property type="match status" value="1"/>
</dbReference>
<dbReference type="GO" id="GO:0051537">
    <property type="term" value="F:2 iron, 2 sulfur cluster binding"/>
    <property type="evidence" value="ECO:0007669"/>
    <property type="project" value="UniProtKB-KW"/>
</dbReference>
<dbReference type="PANTHER" id="PTHR43112">
    <property type="entry name" value="FERREDOXIN"/>
    <property type="match status" value="1"/>
</dbReference>
<feature type="region of interest" description="Disordered" evidence="9">
    <location>
        <begin position="54"/>
        <end position="86"/>
    </location>
</feature>
<dbReference type="GO" id="GO:0046872">
    <property type="term" value="F:metal ion binding"/>
    <property type="evidence" value="ECO:0007669"/>
    <property type="project" value="UniProtKB-KW"/>
</dbReference>
<dbReference type="STRING" id="588898.BB347_05970"/>
<keyword evidence="5" id="KW-0249">Electron transport</keyword>
<dbReference type="SUPFAM" id="SSF54292">
    <property type="entry name" value="2Fe-2S ferredoxin-like"/>
    <property type="match status" value="2"/>
</dbReference>
<dbReference type="InterPro" id="IPR006058">
    <property type="entry name" value="2Fe2S_fd_BS"/>
</dbReference>
<dbReference type="InterPro" id="IPR036010">
    <property type="entry name" value="2Fe-2S_ferredoxin-like_sf"/>
</dbReference>
<keyword evidence="4" id="KW-0479">Metal-binding</keyword>
<comment type="similarity">
    <text evidence="1">Belongs to the 2Fe2S plant-type ferredoxin family.</text>
</comment>
<evidence type="ECO:0000256" key="9">
    <source>
        <dbReference type="SAM" id="MobiDB-lite"/>
    </source>
</evidence>
<feature type="domain" description="2Fe-2S ferredoxin-type" evidence="10">
    <location>
        <begin position="87"/>
        <end position="185"/>
    </location>
</feature>
<feature type="compositionally biased region" description="Acidic residues" evidence="9">
    <location>
        <begin position="61"/>
        <end position="86"/>
    </location>
</feature>
<dbReference type="InterPro" id="IPR001041">
    <property type="entry name" value="2Fe-2S_ferredoxin-type"/>
</dbReference>
<evidence type="ECO:0000256" key="7">
    <source>
        <dbReference type="ARBA" id="ARBA00023014"/>
    </source>
</evidence>
<dbReference type="KEGG" id="hda:BB347_05970"/>
<dbReference type="PROSITE" id="PS51085">
    <property type="entry name" value="2FE2S_FER_2"/>
    <property type="match status" value="2"/>
</dbReference>
<dbReference type="Proteomes" id="UP000185687">
    <property type="component" value="Unassembled WGS sequence"/>
</dbReference>
<evidence type="ECO:0000313" key="12">
    <source>
        <dbReference type="EMBL" id="SIR79932.1"/>
    </source>
</evidence>
<accession>A0A1N7DVR3</accession>
<dbReference type="InterPro" id="IPR012675">
    <property type="entry name" value="Beta-grasp_dom_sf"/>
</dbReference>
<organism evidence="12 13">
    <name type="scientific">Natronorubrum daqingense</name>
    <dbReference type="NCBI Taxonomy" id="588898"/>
    <lineage>
        <taxon>Archaea</taxon>
        <taxon>Methanobacteriati</taxon>
        <taxon>Methanobacteriota</taxon>
        <taxon>Stenosarchaea group</taxon>
        <taxon>Halobacteria</taxon>
        <taxon>Halobacteriales</taxon>
        <taxon>Natrialbaceae</taxon>
        <taxon>Natronorubrum</taxon>
    </lineage>
</organism>
<evidence type="ECO:0000256" key="3">
    <source>
        <dbReference type="ARBA" id="ARBA00022714"/>
    </source>
</evidence>
<dbReference type="Proteomes" id="UP000187321">
    <property type="component" value="Chromosome"/>
</dbReference>
<keyword evidence="3" id="KW-0001">2Fe-2S</keyword>
<dbReference type="OrthoDB" id="235534at2157"/>
<dbReference type="GeneID" id="77169153"/>
<proteinExistence type="inferred from homology"/>
<evidence type="ECO:0000256" key="6">
    <source>
        <dbReference type="ARBA" id="ARBA00023004"/>
    </source>
</evidence>
<protein>
    <submittedName>
        <fullName evidence="12">Ferredoxin</fullName>
    </submittedName>
</protein>
<keyword evidence="6" id="KW-0408">Iron</keyword>
<dbReference type="CDD" id="cd00207">
    <property type="entry name" value="fer2"/>
    <property type="match status" value="2"/>
</dbReference>
<keyword evidence="13" id="KW-1185">Reference proteome</keyword>
<reference evidence="12 13" key="2">
    <citation type="submission" date="2017-01" db="EMBL/GenBank/DDBJ databases">
        <authorList>
            <person name="Mah S.A."/>
            <person name="Swanson W.J."/>
            <person name="Moy G.W."/>
            <person name="Vacquier V.D."/>
        </authorList>
    </citation>
    <scope>NUCLEOTIDE SEQUENCE [LARGE SCALE GENOMIC DNA]</scope>
    <source>
        <strain evidence="12 13">CGMCC 1.8909</strain>
    </source>
</reference>
<dbReference type="EMBL" id="FTNP01000003">
    <property type="protein sequence ID" value="SIR79932.1"/>
    <property type="molecule type" value="Genomic_DNA"/>
</dbReference>
<evidence type="ECO:0000313" key="13">
    <source>
        <dbReference type="Proteomes" id="UP000185687"/>
    </source>
</evidence>
<evidence type="ECO:0000256" key="5">
    <source>
        <dbReference type="ARBA" id="ARBA00022982"/>
    </source>
</evidence>
<keyword evidence="2" id="KW-0813">Transport</keyword>
<feature type="domain" description="2Fe-2S ferredoxin-type" evidence="10">
    <location>
        <begin position="192"/>
        <end position="290"/>
    </location>
</feature>
<evidence type="ECO:0000259" key="10">
    <source>
        <dbReference type="PROSITE" id="PS51085"/>
    </source>
</evidence>